<protein>
    <submittedName>
        <fullName evidence="1">Uncharacterized protein</fullName>
    </submittedName>
</protein>
<evidence type="ECO:0000313" key="2">
    <source>
        <dbReference type="Proteomes" id="UP001385951"/>
    </source>
</evidence>
<sequence>MNEYTIDELISIHQKYIHLITNYKLFSEDQIGKASEEFGMLIRNYIAITNIEKGLQGGSNEEYDDDLEIIDDKLKLMFNQIYNQTYLQDFKSTKELFVKDLKSDLDLKDLSRSL</sequence>
<name>A0AAW0GCS2_9APHY</name>
<dbReference type="EMBL" id="JASBNA010000015">
    <property type="protein sequence ID" value="KAK7686860.1"/>
    <property type="molecule type" value="Genomic_DNA"/>
</dbReference>
<dbReference type="AlphaFoldDB" id="A0AAW0GCS2"/>
<keyword evidence="2" id="KW-1185">Reference proteome</keyword>
<organism evidence="1 2">
    <name type="scientific">Cerrena zonata</name>
    <dbReference type="NCBI Taxonomy" id="2478898"/>
    <lineage>
        <taxon>Eukaryota</taxon>
        <taxon>Fungi</taxon>
        <taxon>Dikarya</taxon>
        <taxon>Basidiomycota</taxon>
        <taxon>Agaricomycotina</taxon>
        <taxon>Agaricomycetes</taxon>
        <taxon>Polyporales</taxon>
        <taxon>Cerrenaceae</taxon>
        <taxon>Cerrena</taxon>
    </lineage>
</organism>
<dbReference type="Proteomes" id="UP001385951">
    <property type="component" value="Unassembled WGS sequence"/>
</dbReference>
<comment type="caution">
    <text evidence="1">The sequence shown here is derived from an EMBL/GenBank/DDBJ whole genome shotgun (WGS) entry which is preliminary data.</text>
</comment>
<proteinExistence type="predicted"/>
<accession>A0AAW0GCS2</accession>
<reference evidence="1 2" key="1">
    <citation type="submission" date="2022-09" db="EMBL/GenBank/DDBJ databases">
        <authorList>
            <person name="Palmer J.M."/>
        </authorList>
    </citation>
    <scope>NUCLEOTIDE SEQUENCE [LARGE SCALE GENOMIC DNA]</scope>
    <source>
        <strain evidence="1 2">DSM 7382</strain>
    </source>
</reference>
<evidence type="ECO:0000313" key="1">
    <source>
        <dbReference type="EMBL" id="KAK7686860.1"/>
    </source>
</evidence>
<gene>
    <name evidence="1" type="ORF">QCA50_009936</name>
</gene>